<accession>A0A8J3P2E6</accession>
<dbReference type="GO" id="GO:0003955">
    <property type="term" value="F:NAD(P)H dehydrogenase (quinone) activity"/>
    <property type="evidence" value="ECO:0007669"/>
    <property type="project" value="TreeGrafter"/>
</dbReference>
<dbReference type="EMBL" id="BONH01000035">
    <property type="protein sequence ID" value="GIG01143.1"/>
    <property type="molecule type" value="Genomic_DNA"/>
</dbReference>
<dbReference type="PANTHER" id="PTHR42913">
    <property type="entry name" value="APOPTOSIS-INDUCING FACTOR 1"/>
    <property type="match status" value="1"/>
</dbReference>
<reference evidence="7 8" key="1">
    <citation type="submission" date="2021-01" db="EMBL/GenBank/DDBJ databases">
        <title>Whole genome shotgun sequence of Catellatospora citrea NBRC 14495.</title>
        <authorList>
            <person name="Komaki H."/>
            <person name="Tamura T."/>
        </authorList>
    </citation>
    <scope>NUCLEOTIDE SEQUENCE [LARGE SCALE GENOMIC DNA]</scope>
    <source>
        <strain evidence="7 8">NBRC 14495</strain>
    </source>
</reference>
<evidence type="ECO:0000313" key="8">
    <source>
        <dbReference type="Proteomes" id="UP000659904"/>
    </source>
</evidence>
<evidence type="ECO:0000256" key="1">
    <source>
        <dbReference type="ARBA" id="ARBA00001974"/>
    </source>
</evidence>
<keyword evidence="5" id="KW-0560">Oxidoreductase</keyword>
<comment type="similarity">
    <text evidence="2">Belongs to the NADH dehydrogenase family.</text>
</comment>
<dbReference type="PRINTS" id="PR00411">
    <property type="entry name" value="PNDRDTASEI"/>
</dbReference>
<dbReference type="Pfam" id="PF07992">
    <property type="entry name" value="Pyr_redox_2"/>
    <property type="match status" value="1"/>
</dbReference>
<dbReference type="SUPFAM" id="SSF51905">
    <property type="entry name" value="FAD/NAD(P)-binding domain"/>
    <property type="match status" value="1"/>
</dbReference>
<dbReference type="InterPro" id="IPR036188">
    <property type="entry name" value="FAD/NAD-bd_sf"/>
</dbReference>
<dbReference type="PRINTS" id="PR00368">
    <property type="entry name" value="FADPNR"/>
</dbReference>
<evidence type="ECO:0000313" key="7">
    <source>
        <dbReference type="EMBL" id="GIG01143.1"/>
    </source>
</evidence>
<gene>
    <name evidence="7" type="ORF">Cci01nite_62360</name>
</gene>
<feature type="domain" description="FAD/NAD(P)-binding" evidence="6">
    <location>
        <begin position="57"/>
        <end position="347"/>
    </location>
</feature>
<evidence type="ECO:0000256" key="2">
    <source>
        <dbReference type="ARBA" id="ARBA00005272"/>
    </source>
</evidence>
<name>A0A8J3P2E6_9ACTN</name>
<proteinExistence type="inferred from homology"/>
<evidence type="ECO:0000256" key="4">
    <source>
        <dbReference type="ARBA" id="ARBA00022827"/>
    </source>
</evidence>
<dbReference type="PANTHER" id="PTHR42913:SF3">
    <property type="entry name" value="64 KDA MITOCHONDRIAL NADH DEHYDROGENASE (EUROFUNG)"/>
    <property type="match status" value="1"/>
</dbReference>
<keyword evidence="4" id="KW-0274">FAD</keyword>
<sequence length="454" mass="47796">MATLPGPKAALRLPRIGGSRRTACDPWHIQFLSAIGALFRSTHVEQANRQEQDMKHRIVVLGAGYAGAYVAGNLARRLSRADTEITVVNAEPDFVQRLRLHQLAAGQDIEAPKLADVFAGTGIRLRLARITAVDPERQVVAVADAAGGGEIVYDTLLYTLGSAVADQGVPGVAEHAFHVTSRPAALRLRDCLDRLGRRGAGGRVLVVGDGLTGIETATEFAESRPGLSVTLVARGELGARLSAGARSHLRQACHRLGITVVEHTSVAAVETTRVVCADGAVLASDATVWTAGFAVSPIAAAGGLEVTESGRIVVDRTMRSVSHPNVYAAGDSVYVVGDNGRPLPMSCASAGFTGQQAMKAMMGRLTGAKIVSTKLDYVGNHVSLGRRDGILQMVDGEGQAKPKYVGGRMAARVKAGIVTMSLWTTSHPTFGLPKRRRHLADVQDAFAGDSRIAA</sequence>
<dbReference type="GO" id="GO:0019646">
    <property type="term" value="P:aerobic electron transport chain"/>
    <property type="evidence" value="ECO:0007669"/>
    <property type="project" value="TreeGrafter"/>
</dbReference>
<dbReference type="Proteomes" id="UP000659904">
    <property type="component" value="Unassembled WGS sequence"/>
</dbReference>
<dbReference type="InterPro" id="IPR051169">
    <property type="entry name" value="NADH-Q_oxidoreductase"/>
</dbReference>
<comment type="caution">
    <text evidence="7">The sequence shown here is derived from an EMBL/GenBank/DDBJ whole genome shotgun (WGS) entry which is preliminary data.</text>
</comment>
<evidence type="ECO:0000256" key="5">
    <source>
        <dbReference type="ARBA" id="ARBA00023002"/>
    </source>
</evidence>
<dbReference type="Gene3D" id="3.50.50.100">
    <property type="match status" value="1"/>
</dbReference>
<keyword evidence="8" id="KW-1185">Reference proteome</keyword>
<keyword evidence="3" id="KW-0285">Flavoprotein</keyword>
<dbReference type="InterPro" id="IPR023753">
    <property type="entry name" value="FAD/NAD-binding_dom"/>
</dbReference>
<protein>
    <submittedName>
        <fullName evidence="7">Oxidoreductase</fullName>
    </submittedName>
</protein>
<evidence type="ECO:0000259" key="6">
    <source>
        <dbReference type="Pfam" id="PF07992"/>
    </source>
</evidence>
<comment type="cofactor">
    <cofactor evidence="1">
        <name>FAD</name>
        <dbReference type="ChEBI" id="CHEBI:57692"/>
    </cofactor>
</comment>
<dbReference type="AlphaFoldDB" id="A0A8J3P2E6"/>
<evidence type="ECO:0000256" key="3">
    <source>
        <dbReference type="ARBA" id="ARBA00022630"/>
    </source>
</evidence>
<organism evidence="7 8">
    <name type="scientific">Catellatospora citrea</name>
    <dbReference type="NCBI Taxonomy" id="53366"/>
    <lineage>
        <taxon>Bacteria</taxon>
        <taxon>Bacillati</taxon>
        <taxon>Actinomycetota</taxon>
        <taxon>Actinomycetes</taxon>
        <taxon>Micromonosporales</taxon>
        <taxon>Micromonosporaceae</taxon>
        <taxon>Catellatospora</taxon>
    </lineage>
</organism>